<gene>
    <name evidence="1" type="ORF">GBAR_LOCUS8205</name>
</gene>
<reference evidence="1" key="1">
    <citation type="submission" date="2023-03" db="EMBL/GenBank/DDBJ databases">
        <authorList>
            <person name="Steffen K."/>
            <person name="Cardenas P."/>
        </authorList>
    </citation>
    <scope>NUCLEOTIDE SEQUENCE</scope>
</reference>
<dbReference type="Proteomes" id="UP001174909">
    <property type="component" value="Unassembled WGS sequence"/>
</dbReference>
<name>A0AA35RLQ0_GEOBA</name>
<protein>
    <submittedName>
        <fullName evidence="1">Uncharacterized protein</fullName>
    </submittedName>
</protein>
<organism evidence="1 2">
    <name type="scientific">Geodia barretti</name>
    <name type="common">Barrett's horny sponge</name>
    <dbReference type="NCBI Taxonomy" id="519541"/>
    <lineage>
        <taxon>Eukaryota</taxon>
        <taxon>Metazoa</taxon>
        <taxon>Porifera</taxon>
        <taxon>Demospongiae</taxon>
        <taxon>Heteroscleromorpha</taxon>
        <taxon>Tetractinellida</taxon>
        <taxon>Astrophorina</taxon>
        <taxon>Geodiidae</taxon>
        <taxon>Geodia</taxon>
    </lineage>
</organism>
<proteinExistence type="predicted"/>
<keyword evidence="2" id="KW-1185">Reference proteome</keyword>
<evidence type="ECO:0000313" key="2">
    <source>
        <dbReference type="Proteomes" id="UP001174909"/>
    </source>
</evidence>
<accession>A0AA35RLQ0</accession>
<sequence length="32" mass="3640">MVGSDRCNVLIYTLRNTSNMCESVHTKTTLHD</sequence>
<dbReference type="AlphaFoldDB" id="A0AA35RLQ0"/>
<dbReference type="EMBL" id="CASHTH010001221">
    <property type="protein sequence ID" value="CAI8012841.1"/>
    <property type="molecule type" value="Genomic_DNA"/>
</dbReference>
<comment type="caution">
    <text evidence="1">The sequence shown here is derived from an EMBL/GenBank/DDBJ whole genome shotgun (WGS) entry which is preliminary data.</text>
</comment>
<evidence type="ECO:0000313" key="1">
    <source>
        <dbReference type="EMBL" id="CAI8012841.1"/>
    </source>
</evidence>